<keyword evidence="3" id="KW-0233">DNA recombination</keyword>
<dbReference type="PROSITE" id="PS51898">
    <property type="entry name" value="TYR_RECOMBINASE"/>
    <property type="match status" value="1"/>
</dbReference>
<dbReference type="PANTHER" id="PTHR30349:SF91">
    <property type="entry name" value="INTA PROTEIN"/>
    <property type="match status" value="1"/>
</dbReference>
<organism evidence="7 8">
    <name type="scientific">Streptomyces abyssalis</name>
    <dbReference type="NCBI Taxonomy" id="933944"/>
    <lineage>
        <taxon>Bacteria</taxon>
        <taxon>Bacillati</taxon>
        <taxon>Actinomycetota</taxon>
        <taxon>Actinomycetes</taxon>
        <taxon>Kitasatosporales</taxon>
        <taxon>Streptomycetaceae</taxon>
        <taxon>Streptomyces</taxon>
    </lineage>
</organism>
<proteinExistence type="predicted"/>
<dbReference type="Gene3D" id="1.10.443.10">
    <property type="entry name" value="Intergrase catalytic core"/>
    <property type="match status" value="1"/>
</dbReference>
<evidence type="ECO:0000256" key="4">
    <source>
        <dbReference type="PROSITE-ProRule" id="PRU01248"/>
    </source>
</evidence>
<keyword evidence="8" id="KW-1185">Reference proteome</keyword>
<accession>A0A1E7JT52</accession>
<comment type="caution">
    <text evidence="7">The sequence shown here is derived from an EMBL/GenBank/DDBJ whole genome shotgun (WGS) entry which is preliminary data.</text>
</comment>
<evidence type="ECO:0000313" key="7">
    <source>
        <dbReference type="EMBL" id="OEU92031.1"/>
    </source>
</evidence>
<dbReference type="GO" id="GO:0003677">
    <property type="term" value="F:DNA binding"/>
    <property type="evidence" value="ECO:0007669"/>
    <property type="project" value="UniProtKB-UniRule"/>
</dbReference>
<keyword evidence="2 4" id="KW-0238">DNA-binding</keyword>
<dbReference type="Pfam" id="PF00589">
    <property type="entry name" value="Phage_integrase"/>
    <property type="match status" value="1"/>
</dbReference>
<dbReference type="Gene3D" id="1.10.150.130">
    <property type="match status" value="1"/>
</dbReference>
<dbReference type="Pfam" id="PF14659">
    <property type="entry name" value="Phage_int_SAM_3"/>
    <property type="match status" value="1"/>
</dbReference>
<feature type="domain" description="Tyr recombinase" evidence="5">
    <location>
        <begin position="178"/>
        <end position="376"/>
    </location>
</feature>
<dbReference type="InterPro" id="IPR011010">
    <property type="entry name" value="DNA_brk_join_enz"/>
</dbReference>
<dbReference type="STRING" id="933944.AN215_06220"/>
<dbReference type="SUPFAM" id="SSF56349">
    <property type="entry name" value="DNA breaking-rejoining enzymes"/>
    <property type="match status" value="1"/>
</dbReference>
<dbReference type="RefSeq" id="WP_070009787.1">
    <property type="nucleotide sequence ID" value="NZ_LJGS01000037.1"/>
</dbReference>
<reference evidence="7 8" key="1">
    <citation type="journal article" date="2016" name="Front. Microbiol.">
        <title>Comparative Genomics Analysis of Streptomyces Species Reveals Their Adaptation to the Marine Environment and Their Diversity at the Genomic Level.</title>
        <authorList>
            <person name="Tian X."/>
            <person name="Zhang Z."/>
            <person name="Yang T."/>
            <person name="Chen M."/>
            <person name="Li J."/>
            <person name="Chen F."/>
            <person name="Yang J."/>
            <person name="Li W."/>
            <person name="Zhang B."/>
            <person name="Zhang Z."/>
            <person name="Wu J."/>
            <person name="Zhang C."/>
            <person name="Long L."/>
            <person name="Xiao J."/>
        </authorList>
    </citation>
    <scope>NUCLEOTIDE SEQUENCE [LARGE SCALE GENOMIC DNA]</scope>
    <source>
        <strain evidence="7 8">SCSIO 10390</strain>
    </source>
</reference>
<keyword evidence="1" id="KW-0229">DNA integration</keyword>
<dbReference type="OrthoDB" id="3175606at2"/>
<dbReference type="AlphaFoldDB" id="A0A1E7JT52"/>
<evidence type="ECO:0000256" key="1">
    <source>
        <dbReference type="ARBA" id="ARBA00022908"/>
    </source>
</evidence>
<dbReference type="InterPro" id="IPR013762">
    <property type="entry name" value="Integrase-like_cat_sf"/>
</dbReference>
<evidence type="ECO:0000313" key="8">
    <source>
        <dbReference type="Proteomes" id="UP000176087"/>
    </source>
</evidence>
<name>A0A1E7JT52_9ACTN</name>
<protein>
    <recommendedName>
        <fullName evidence="9">Integrase</fullName>
    </recommendedName>
</protein>
<sequence length="388" mass="43730">MARRRPNGTGTVTKRKDGRYHGRAYALTPTGERVRVSVYGKTWDEANDKLNEVMRETRAGNPVKREVVKLGDYLDYWCGQVAPSQVRPSTLASYETFIRLHIKPRLGSKRLDRLTPTDIRGFLRVMSTEPGRHGKPLSPRSVQYLHAILRNVLQHAMREELLVRNVARLVQVPTGQPREVQPLTQQEVSALLTAARGRRLYAAYVLMLAVGLRKGEALGLRWSDVDLDARTLRVRSTLQRLNGELHISAPKTSRSRRTLVLPRACVVALRWQRLRLRDEQSAAGRVWDSNGPIFVTGEGRPTEPRNLNRDFYALCKKAGITRHVRVHDLRHTCATILLSQGVDPRVIMDTLGHSTIGMTLNTYAHVLPAANRAAAAQMDSALDGWRQS</sequence>
<dbReference type="Proteomes" id="UP000176087">
    <property type="component" value="Unassembled WGS sequence"/>
</dbReference>
<dbReference type="EMBL" id="LJGT01000037">
    <property type="protein sequence ID" value="OEU92031.1"/>
    <property type="molecule type" value="Genomic_DNA"/>
</dbReference>
<dbReference type="InterPro" id="IPR004107">
    <property type="entry name" value="Integrase_SAM-like_N"/>
</dbReference>
<dbReference type="CDD" id="cd01189">
    <property type="entry name" value="INT_ICEBs1_C_like"/>
    <property type="match status" value="1"/>
</dbReference>
<evidence type="ECO:0000256" key="2">
    <source>
        <dbReference type="ARBA" id="ARBA00023125"/>
    </source>
</evidence>
<dbReference type="GO" id="GO:0006310">
    <property type="term" value="P:DNA recombination"/>
    <property type="evidence" value="ECO:0007669"/>
    <property type="project" value="UniProtKB-KW"/>
</dbReference>
<gene>
    <name evidence="7" type="ORF">AN215_06220</name>
</gene>
<evidence type="ECO:0000256" key="3">
    <source>
        <dbReference type="ARBA" id="ARBA00023172"/>
    </source>
</evidence>
<dbReference type="PROSITE" id="PS51900">
    <property type="entry name" value="CB"/>
    <property type="match status" value="1"/>
</dbReference>
<dbReference type="InterPro" id="IPR002104">
    <property type="entry name" value="Integrase_catalytic"/>
</dbReference>
<dbReference type="GO" id="GO:0015074">
    <property type="term" value="P:DNA integration"/>
    <property type="evidence" value="ECO:0007669"/>
    <property type="project" value="UniProtKB-KW"/>
</dbReference>
<dbReference type="InterPro" id="IPR010998">
    <property type="entry name" value="Integrase_recombinase_N"/>
</dbReference>
<dbReference type="InterPro" id="IPR050090">
    <property type="entry name" value="Tyrosine_recombinase_XerCD"/>
</dbReference>
<dbReference type="PANTHER" id="PTHR30349">
    <property type="entry name" value="PHAGE INTEGRASE-RELATED"/>
    <property type="match status" value="1"/>
</dbReference>
<evidence type="ECO:0008006" key="9">
    <source>
        <dbReference type="Google" id="ProtNLM"/>
    </source>
</evidence>
<evidence type="ECO:0000259" key="6">
    <source>
        <dbReference type="PROSITE" id="PS51900"/>
    </source>
</evidence>
<evidence type="ECO:0000259" key="5">
    <source>
        <dbReference type="PROSITE" id="PS51898"/>
    </source>
</evidence>
<dbReference type="InterPro" id="IPR044068">
    <property type="entry name" value="CB"/>
</dbReference>
<feature type="domain" description="Core-binding (CB)" evidence="6">
    <location>
        <begin position="68"/>
        <end position="157"/>
    </location>
</feature>